<feature type="region of interest" description="Disordered" evidence="1">
    <location>
        <begin position="23"/>
        <end position="106"/>
    </location>
</feature>
<keyword evidence="3" id="KW-1185">Reference proteome</keyword>
<dbReference type="AlphaFoldDB" id="A0A6A5CB84"/>
<feature type="compositionally biased region" description="Low complexity" evidence="1">
    <location>
        <begin position="62"/>
        <end position="71"/>
    </location>
</feature>
<dbReference type="RefSeq" id="XP_044567328.1">
    <property type="nucleotide sequence ID" value="XM_044701965.1"/>
</dbReference>
<dbReference type="VEuPathDB" id="AmoebaDB:NfTy_018230"/>
<protein>
    <submittedName>
        <fullName evidence="2">Uncharacterized protein</fullName>
    </submittedName>
</protein>
<dbReference type="Proteomes" id="UP000444721">
    <property type="component" value="Unassembled WGS sequence"/>
</dbReference>
<dbReference type="OrthoDB" id="10396126at2759"/>
<comment type="caution">
    <text evidence="2">The sequence shown here is derived from an EMBL/GenBank/DDBJ whole genome shotgun (WGS) entry which is preliminary data.</text>
</comment>
<organism evidence="2 3">
    <name type="scientific">Naegleria fowleri</name>
    <name type="common">Brain eating amoeba</name>
    <dbReference type="NCBI Taxonomy" id="5763"/>
    <lineage>
        <taxon>Eukaryota</taxon>
        <taxon>Discoba</taxon>
        <taxon>Heterolobosea</taxon>
        <taxon>Tetramitia</taxon>
        <taxon>Eutetramitia</taxon>
        <taxon>Vahlkampfiidae</taxon>
        <taxon>Naegleria</taxon>
    </lineage>
</organism>
<reference evidence="2 3" key="1">
    <citation type="journal article" date="2019" name="Sci. Rep.">
        <title>Nanopore sequencing improves the draft genome of the human pathogenic amoeba Naegleria fowleri.</title>
        <authorList>
            <person name="Liechti N."/>
            <person name="Schurch N."/>
            <person name="Bruggmann R."/>
            <person name="Wittwer M."/>
        </authorList>
    </citation>
    <scope>NUCLEOTIDE SEQUENCE [LARGE SCALE GENOMIC DNA]</scope>
    <source>
        <strain evidence="2 3">ATCC 30894</strain>
    </source>
</reference>
<name>A0A6A5CB84_NAEFO</name>
<dbReference type="OMA" id="GRYWIFE"/>
<dbReference type="VEuPathDB" id="AmoebaDB:NF0028590"/>
<feature type="compositionally biased region" description="Acidic residues" evidence="1">
    <location>
        <begin position="84"/>
        <end position="96"/>
    </location>
</feature>
<feature type="region of interest" description="Disordered" evidence="1">
    <location>
        <begin position="299"/>
        <end position="396"/>
    </location>
</feature>
<dbReference type="EMBL" id="VFQX01000009">
    <property type="protein sequence ID" value="KAF0982615.1"/>
    <property type="molecule type" value="Genomic_DNA"/>
</dbReference>
<feature type="compositionally biased region" description="Low complexity" evidence="1">
    <location>
        <begin position="37"/>
        <end position="54"/>
    </location>
</feature>
<feature type="compositionally biased region" description="Basic residues" evidence="1">
    <location>
        <begin position="365"/>
        <end position="376"/>
    </location>
</feature>
<sequence length="479" mass="52367">MATEDHNNNSTSIMLDEGSAILDSGGVFHDTHGLTHSSSATTPETSSNSTSTNESARRKRASSSASSTSTRRTSKTKKKKNQEQQDDESSPEEDTLSNENQESSLSHNRALLPNQRTACPMEEVPNNQQGRYWIFEMPPNAEPLNDVVVRVTMKIRGEEARNYVPEKLYSSHKYVIMHEISGKSLVEKYPLIVSKIHVINPATREELKNSKNSSKLCLMGTMETALTKLAGSNGKKTKETSSSSEDVVKGQMKVQFTDVSYHHEKGHFGFIIHYFNPANLETPLFSLIAPPFNVFARKPTNENQTETLQPTKPKPSKRKRKSDMENEADNVSSSALEASTTATSSAEASHAAGDATSTTAVVSPSKKKTRRPKKPQKSTSSEEAQQASSYTVPVASTQPSQNLLEFNKKLEAIVNIKKQLGQDASKRASELALQNLITLDTFASHDFVLSNTQTNGGQQILSSTDATSINPATTNSSGL</sequence>
<dbReference type="GeneID" id="68118760"/>
<evidence type="ECO:0000313" key="2">
    <source>
        <dbReference type="EMBL" id="KAF0982615.1"/>
    </source>
</evidence>
<feature type="region of interest" description="Disordered" evidence="1">
    <location>
        <begin position="460"/>
        <end position="479"/>
    </location>
</feature>
<feature type="compositionally biased region" description="Low complexity" evidence="1">
    <location>
        <begin position="332"/>
        <end position="352"/>
    </location>
</feature>
<evidence type="ECO:0000313" key="3">
    <source>
        <dbReference type="Proteomes" id="UP000444721"/>
    </source>
</evidence>
<accession>A0A6A5CB84</accession>
<proteinExistence type="predicted"/>
<feature type="compositionally biased region" description="Polar residues" evidence="1">
    <location>
        <begin position="301"/>
        <end position="310"/>
    </location>
</feature>
<feature type="compositionally biased region" description="Polar residues" evidence="1">
    <location>
        <begin position="97"/>
        <end position="106"/>
    </location>
</feature>
<dbReference type="VEuPathDB" id="AmoebaDB:FDP41_011545"/>
<gene>
    <name evidence="2" type="ORF">FDP41_011545</name>
</gene>
<evidence type="ECO:0000256" key="1">
    <source>
        <dbReference type="SAM" id="MobiDB-lite"/>
    </source>
</evidence>
<feature type="compositionally biased region" description="Low complexity" evidence="1">
    <location>
        <begin position="377"/>
        <end position="391"/>
    </location>
</feature>